<sequence length="388" mass="40184">MAPVTVHGPNMRIAMRRVAETLGEDALILSTRSIGEIFEIVAERPLDADTALARADHANSDRAPTSMTGFGAVFAAEISRPVRAESAAGIVPDPFARMGGWPGLSPAFARALEDELSGGVGGFLAVLEGSLTGRDGALALAAPRLALCGPAGAGKARLALYLAEARAPAALPSLAVCGTTAADAAWLIAGAGAQGWPVTLSDEEDELAAALDAQSGPRGPGRITVLSAELSEPQQVLSRMAEAASVQPVLVLPAGLHPRVLARHLSAWARFRPVIFLTGPAHMAPGPEELAAIAARGLQLVGAPGAGRIDRATFQRWARDWLRAMALPAATGQGDDLADAPARASVAEPAHDGKPRNATTRVFRRAAFGAPCDPPAPPRMRSPWEERT</sequence>
<dbReference type="EMBL" id="SLXU01000005">
    <property type="protein sequence ID" value="TCP61355.1"/>
    <property type="molecule type" value="Genomic_DNA"/>
</dbReference>
<organism evidence="2 3">
    <name type="scientific">Rhodovulum bhavnagarense</name>
    <dbReference type="NCBI Taxonomy" id="992286"/>
    <lineage>
        <taxon>Bacteria</taxon>
        <taxon>Pseudomonadati</taxon>
        <taxon>Pseudomonadota</taxon>
        <taxon>Alphaproteobacteria</taxon>
        <taxon>Rhodobacterales</taxon>
        <taxon>Paracoccaceae</taxon>
        <taxon>Rhodovulum</taxon>
    </lineage>
</organism>
<gene>
    <name evidence="2" type="ORF">EV663_10573</name>
</gene>
<protein>
    <recommendedName>
        <fullName evidence="4">Flagellar biosynthesis protein FlhF</fullName>
    </recommendedName>
</protein>
<dbReference type="AlphaFoldDB" id="A0A4R2RQ95"/>
<dbReference type="OrthoDB" id="7322951at2"/>
<proteinExistence type="predicted"/>
<evidence type="ECO:0000313" key="2">
    <source>
        <dbReference type="EMBL" id="TCP61355.1"/>
    </source>
</evidence>
<evidence type="ECO:0008006" key="4">
    <source>
        <dbReference type="Google" id="ProtNLM"/>
    </source>
</evidence>
<dbReference type="Proteomes" id="UP000295050">
    <property type="component" value="Unassembled WGS sequence"/>
</dbReference>
<feature type="region of interest" description="Disordered" evidence="1">
    <location>
        <begin position="332"/>
        <end position="388"/>
    </location>
</feature>
<reference evidence="2 3" key="1">
    <citation type="submission" date="2019-03" db="EMBL/GenBank/DDBJ databases">
        <title>Genomic Encyclopedia of Type Strains, Phase IV (KMG-IV): sequencing the most valuable type-strain genomes for metagenomic binning, comparative biology and taxonomic classification.</title>
        <authorList>
            <person name="Goeker M."/>
        </authorList>
    </citation>
    <scope>NUCLEOTIDE SEQUENCE [LARGE SCALE GENOMIC DNA]</scope>
    <source>
        <strain evidence="2 3">DSM 24766</strain>
    </source>
</reference>
<evidence type="ECO:0000256" key="1">
    <source>
        <dbReference type="SAM" id="MobiDB-lite"/>
    </source>
</evidence>
<accession>A0A4R2RQ95</accession>
<evidence type="ECO:0000313" key="3">
    <source>
        <dbReference type="Proteomes" id="UP000295050"/>
    </source>
</evidence>
<dbReference type="RefSeq" id="WP_132951140.1">
    <property type="nucleotide sequence ID" value="NZ_SLXU01000005.1"/>
</dbReference>
<keyword evidence="3" id="KW-1185">Reference proteome</keyword>
<comment type="caution">
    <text evidence="2">The sequence shown here is derived from an EMBL/GenBank/DDBJ whole genome shotgun (WGS) entry which is preliminary data.</text>
</comment>
<name>A0A4R2RQ95_9RHOB</name>